<name>A0A109BLM6_HYPSL</name>
<proteinExistence type="predicted"/>
<dbReference type="InterPro" id="IPR037523">
    <property type="entry name" value="VOC_core"/>
</dbReference>
<dbReference type="PATRIC" id="fig|121290.4.peg.1195"/>
<dbReference type="Proteomes" id="UP000059074">
    <property type="component" value="Unassembled WGS sequence"/>
</dbReference>
<reference evidence="2 3" key="1">
    <citation type="submission" date="2015-10" db="EMBL/GenBank/DDBJ databases">
        <title>Transcriptomic analysis of a linuron degrading triple-species bacterial consortium.</title>
        <authorList>
            <person name="Albers P."/>
        </authorList>
    </citation>
    <scope>NUCLEOTIDE SEQUENCE [LARGE SCALE GENOMIC DNA]</scope>
    <source>
        <strain evidence="2 3">WDL6</strain>
    </source>
</reference>
<dbReference type="STRING" id="121290.APY04_0721"/>
<dbReference type="InterPro" id="IPR004360">
    <property type="entry name" value="Glyas_Fos-R_dOase_dom"/>
</dbReference>
<dbReference type="Gene3D" id="3.30.720.110">
    <property type="match status" value="1"/>
</dbReference>
<organism evidence="2 3">
    <name type="scientific">Hyphomicrobium sulfonivorans</name>
    <dbReference type="NCBI Taxonomy" id="121290"/>
    <lineage>
        <taxon>Bacteria</taxon>
        <taxon>Pseudomonadati</taxon>
        <taxon>Pseudomonadota</taxon>
        <taxon>Alphaproteobacteria</taxon>
        <taxon>Hyphomicrobiales</taxon>
        <taxon>Hyphomicrobiaceae</taxon>
        <taxon>Hyphomicrobium</taxon>
    </lineage>
</organism>
<feature type="domain" description="VOC" evidence="1">
    <location>
        <begin position="6"/>
        <end position="137"/>
    </location>
</feature>
<evidence type="ECO:0000313" key="3">
    <source>
        <dbReference type="Proteomes" id="UP000059074"/>
    </source>
</evidence>
<dbReference type="OrthoDB" id="9795306at2"/>
<evidence type="ECO:0000259" key="1">
    <source>
        <dbReference type="PROSITE" id="PS51819"/>
    </source>
</evidence>
<dbReference type="EMBL" id="LMTR01000027">
    <property type="protein sequence ID" value="KWT71059.1"/>
    <property type="molecule type" value="Genomic_DNA"/>
</dbReference>
<dbReference type="InterPro" id="IPR029068">
    <property type="entry name" value="Glyas_Bleomycin-R_OHBP_Dase"/>
</dbReference>
<comment type="caution">
    <text evidence="2">The sequence shown here is derived from an EMBL/GenBank/DDBJ whole genome shotgun (WGS) entry which is preliminary data.</text>
</comment>
<protein>
    <submittedName>
        <fullName evidence="2">Glyoxalase family protein</fullName>
    </submittedName>
</protein>
<dbReference type="PANTHER" id="PTHR34109">
    <property type="entry name" value="BNAUNNG04460D PROTEIN-RELATED"/>
    <property type="match status" value="1"/>
</dbReference>
<dbReference type="RefSeq" id="WP_068459708.1">
    <property type="nucleotide sequence ID" value="NZ_LMTR01000027.1"/>
</dbReference>
<evidence type="ECO:0000313" key="2">
    <source>
        <dbReference type="EMBL" id="KWT71059.1"/>
    </source>
</evidence>
<dbReference type="AlphaFoldDB" id="A0A109BLM6"/>
<dbReference type="Pfam" id="PF00903">
    <property type="entry name" value="Glyoxalase"/>
    <property type="match status" value="1"/>
</dbReference>
<dbReference type="PROSITE" id="PS51819">
    <property type="entry name" value="VOC"/>
    <property type="match status" value="1"/>
</dbReference>
<dbReference type="SUPFAM" id="SSF54593">
    <property type="entry name" value="Glyoxalase/Bleomycin resistance protein/Dihydroxybiphenyl dioxygenase"/>
    <property type="match status" value="1"/>
</dbReference>
<gene>
    <name evidence="2" type="ORF">APY04_0721</name>
</gene>
<keyword evidence="3" id="KW-1185">Reference proteome</keyword>
<dbReference type="PANTHER" id="PTHR34109:SF1">
    <property type="entry name" value="VOC DOMAIN-CONTAINING PROTEIN"/>
    <property type="match status" value="1"/>
</dbReference>
<dbReference type="Gene3D" id="3.30.720.120">
    <property type="match status" value="1"/>
</dbReference>
<accession>A0A109BLM6</accession>
<sequence length="142" mass="14958">MAEEGTISSIEVYLTVADASAALAFYEKAFSAKVTYREMAEDGARVQHAALSVFGGHFMLSDHFPEFISDVAPGAAEAMGCVTVQVNLSSPLEVDGAVARAVAAGAVVTAPPADTFWVMRYARVRDPFGHVWAFSAPLSLGS</sequence>